<sequence length="105" mass="12324">MSPRRNRPKQRGHRAKVDDESDSPSHQSIEEHIEGIYMVRKITGSSSNKPYRCPGCDQLIPMATPHIVAWIEHDVESRRHWHSACWSKKDKRKPKVERSRNAPRF</sequence>
<accession>A0A0R2NXM3</accession>
<gene>
    <name evidence="2" type="ORF">ABR60_03440</name>
</gene>
<evidence type="ECO:0000313" key="2">
    <source>
        <dbReference type="EMBL" id="KRO30559.1"/>
    </source>
</evidence>
<feature type="compositionally biased region" description="Basic residues" evidence="1">
    <location>
        <begin position="1"/>
        <end position="14"/>
    </location>
</feature>
<comment type="caution">
    <text evidence="2">The sequence shown here is derived from an EMBL/GenBank/DDBJ whole genome shotgun (WGS) entry which is preliminary data.</text>
</comment>
<feature type="compositionally biased region" description="Basic and acidic residues" evidence="1">
    <location>
        <begin position="96"/>
        <end position="105"/>
    </location>
</feature>
<protein>
    <submittedName>
        <fullName evidence="2">ATP/GTP-binding protein</fullName>
    </submittedName>
</protein>
<feature type="region of interest" description="Disordered" evidence="1">
    <location>
        <begin position="1"/>
        <end position="31"/>
    </location>
</feature>
<dbReference type="AlphaFoldDB" id="A0A0R2NXM3"/>
<proteinExistence type="predicted"/>
<organism evidence="2 3">
    <name type="scientific">Actinobacteria bacterium BACL2 MAG-120802-bin41</name>
    <dbReference type="NCBI Taxonomy" id="1655568"/>
    <lineage>
        <taxon>Bacteria</taxon>
        <taxon>Bacillati</taxon>
        <taxon>Actinomycetota</taxon>
        <taxon>Actinomycetes</taxon>
        <taxon>Actinomycetes incertae sedis</taxon>
        <taxon>ac1 cluster</taxon>
    </lineage>
</organism>
<dbReference type="Proteomes" id="UP000053941">
    <property type="component" value="Unassembled WGS sequence"/>
</dbReference>
<reference evidence="2 3" key="1">
    <citation type="submission" date="2015-10" db="EMBL/GenBank/DDBJ databases">
        <title>Metagenome-Assembled Genomes uncover a global brackish microbiome.</title>
        <authorList>
            <person name="Hugerth L.W."/>
            <person name="Larsson J."/>
            <person name="Alneberg J."/>
            <person name="Lindh M.V."/>
            <person name="Legrand C."/>
            <person name="Pinhassi J."/>
            <person name="Andersson A.F."/>
        </authorList>
    </citation>
    <scope>NUCLEOTIDE SEQUENCE [LARGE SCALE GENOMIC DNA]</scope>
    <source>
        <strain evidence="2">BACL2 MAG-120802-bin41</strain>
    </source>
</reference>
<dbReference type="EMBL" id="LIAS01000095">
    <property type="protein sequence ID" value="KRO30559.1"/>
    <property type="molecule type" value="Genomic_DNA"/>
</dbReference>
<name>A0A0R2NXM3_9ACTN</name>
<evidence type="ECO:0000256" key="1">
    <source>
        <dbReference type="SAM" id="MobiDB-lite"/>
    </source>
</evidence>
<evidence type="ECO:0000313" key="3">
    <source>
        <dbReference type="Proteomes" id="UP000053941"/>
    </source>
</evidence>
<feature type="region of interest" description="Disordered" evidence="1">
    <location>
        <begin position="82"/>
        <end position="105"/>
    </location>
</feature>